<evidence type="ECO:0000313" key="3">
    <source>
        <dbReference type="Proteomes" id="UP001365542"/>
    </source>
</evidence>
<accession>A0AAV9XLG3</accession>
<evidence type="ECO:0000313" key="2">
    <source>
        <dbReference type="EMBL" id="KAK6542964.1"/>
    </source>
</evidence>
<dbReference type="AlphaFoldDB" id="A0AAV9XLG3"/>
<gene>
    <name evidence="2" type="ORF">TWF694_006897</name>
</gene>
<keyword evidence="3" id="KW-1185">Reference proteome</keyword>
<evidence type="ECO:0000256" key="1">
    <source>
        <dbReference type="SAM" id="MobiDB-lite"/>
    </source>
</evidence>
<reference evidence="2 3" key="1">
    <citation type="submission" date="2019-10" db="EMBL/GenBank/DDBJ databases">
        <authorList>
            <person name="Palmer J.M."/>
        </authorList>
    </citation>
    <scope>NUCLEOTIDE SEQUENCE [LARGE SCALE GENOMIC DNA]</scope>
    <source>
        <strain evidence="2 3">TWF694</strain>
    </source>
</reference>
<name>A0AAV9XLG3_9PEZI</name>
<protein>
    <submittedName>
        <fullName evidence="2">Uncharacterized protein</fullName>
    </submittedName>
</protein>
<feature type="region of interest" description="Disordered" evidence="1">
    <location>
        <begin position="37"/>
        <end position="66"/>
    </location>
</feature>
<proteinExistence type="predicted"/>
<organism evidence="2 3">
    <name type="scientific">Orbilia ellipsospora</name>
    <dbReference type="NCBI Taxonomy" id="2528407"/>
    <lineage>
        <taxon>Eukaryota</taxon>
        <taxon>Fungi</taxon>
        <taxon>Dikarya</taxon>
        <taxon>Ascomycota</taxon>
        <taxon>Pezizomycotina</taxon>
        <taxon>Orbiliomycetes</taxon>
        <taxon>Orbiliales</taxon>
        <taxon>Orbiliaceae</taxon>
        <taxon>Orbilia</taxon>
    </lineage>
</organism>
<sequence length="139" mass="15314">MGTAAWPIGWQEAEVQTLEDHKRVYFVDAKLPEGEILRPQKRVSPSRSADIGGTQEQGMTGMDRDWTGDGTCVWTGAPLWETHLAAAGKGKSCTLSAGELEKPQLKSNRIESGDPPKAIIARWWLTQLIHLPSPPHPLH</sequence>
<dbReference type="EMBL" id="JAVHJO010000002">
    <property type="protein sequence ID" value="KAK6542964.1"/>
    <property type="molecule type" value="Genomic_DNA"/>
</dbReference>
<dbReference type="Proteomes" id="UP001365542">
    <property type="component" value="Unassembled WGS sequence"/>
</dbReference>
<comment type="caution">
    <text evidence="2">The sequence shown here is derived from an EMBL/GenBank/DDBJ whole genome shotgun (WGS) entry which is preliminary data.</text>
</comment>